<feature type="transmembrane region" description="Helical" evidence="2">
    <location>
        <begin position="52"/>
        <end position="73"/>
    </location>
</feature>
<feature type="transmembrane region" description="Helical" evidence="2">
    <location>
        <begin position="249"/>
        <end position="267"/>
    </location>
</feature>
<feature type="transmembrane region" description="Helical" evidence="2">
    <location>
        <begin position="305"/>
        <end position="323"/>
    </location>
</feature>
<gene>
    <name evidence="3" type="ORF">GA0111570_10691</name>
</gene>
<dbReference type="OrthoDB" id="9785431at2"/>
<keyword evidence="4" id="KW-1185">Reference proteome</keyword>
<feature type="transmembrane region" description="Helical" evidence="2">
    <location>
        <begin position="161"/>
        <end position="186"/>
    </location>
</feature>
<keyword evidence="2" id="KW-1133">Transmembrane helix</keyword>
<dbReference type="PANTHER" id="PTHR36844:SF1">
    <property type="entry name" value="PROTEASE PRSW"/>
    <property type="match status" value="1"/>
</dbReference>
<dbReference type="InterPro" id="IPR026898">
    <property type="entry name" value="PrsW"/>
</dbReference>
<feature type="transmembrane region" description="Helical" evidence="2">
    <location>
        <begin position="198"/>
        <end position="218"/>
    </location>
</feature>
<evidence type="ECO:0000256" key="2">
    <source>
        <dbReference type="SAM" id="Phobius"/>
    </source>
</evidence>
<evidence type="ECO:0000256" key="1">
    <source>
        <dbReference type="SAM" id="MobiDB-lite"/>
    </source>
</evidence>
<accession>A0A1G6H3P5</accession>
<dbReference type="PANTHER" id="PTHR36844">
    <property type="entry name" value="PROTEASE PRSW"/>
    <property type="match status" value="1"/>
</dbReference>
<name>A0A1G6H3P5_9ACTN</name>
<dbReference type="GO" id="GO:0008233">
    <property type="term" value="F:peptidase activity"/>
    <property type="evidence" value="ECO:0007669"/>
    <property type="project" value="InterPro"/>
</dbReference>
<keyword evidence="2" id="KW-0812">Transmembrane</keyword>
<feature type="region of interest" description="Disordered" evidence="1">
    <location>
        <begin position="452"/>
        <end position="484"/>
    </location>
</feature>
<dbReference type="AlphaFoldDB" id="A0A1G6H3P5"/>
<dbReference type="Proteomes" id="UP000199086">
    <property type="component" value="Unassembled WGS sequence"/>
</dbReference>
<protein>
    <submittedName>
        <fullName evidence="3">Membrane proteinase PrsW, cleaves anti-sigma factor RsiW, M82 family</fullName>
    </submittedName>
</protein>
<feature type="transmembrane region" description="Helical" evidence="2">
    <location>
        <begin position="93"/>
        <end position="113"/>
    </location>
</feature>
<evidence type="ECO:0000313" key="4">
    <source>
        <dbReference type="Proteomes" id="UP000199086"/>
    </source>
</evidence>
<dbReference type="EMBL" id="FMYF01000006">
    <property type="protein sequence ID" value="SDB88535.1"/>
    <property type="molecule type" value="Genomic_DNA"/>
</dbReference>
<dbReference type="Pfam" id="PF13367">
    <property type="entry name" value="PrsW-protease"/>
    <property type="match status" value="1"/>
</dbReference>
<proteinExistence type="predicted"/>
<reference evidence="3 4" key="1">
    <citation type="submission" date="2016-06" db="EMBL/GenBank/DDBJ databases">
        <authorList>
            <person name="Olsen C.W."/>
            <person name="Carey S."/>
            <person name="Hinshaw L."/>
            <person name="Karasin A.I."/>
        </authorList>
    </citation>
    <scope>NUCLEOTIDE SEQUENCE [LARGE SCALE GENOMIC DNA]</scope>
    <source>
        <strain evidence="3 4">LZ-22</strain>
    </source>
</reference>
<keyword evidence="2" id="KW-0472">Membrane</keyword>
<feature type="transmembrane region" description="Helical" evidence="2">
    <location>
        <begin position="274"/>
        <end position="293"/>
    </location>
</feature>
<dbReference type="STRING" id="1577474.GA0111570_10691"/>
<feature type="region of interest" description="Disordered" evidence="1">
    <location>
        <begin position="1"/>
        <end position="21"/>
    </location>
</feature>
<dbReference type="RefSeq" id="WP_092610499.1">
    <property type="nucleotide sequence ID" value="NZ_FMYF01000006.1"/>
</dbReference>
<sequence>MLSDPLTPAVADPSGTGPDREVVRARRRNGLSVPVDPSMPLPRRVLRDWRTWVSLGLVVLFVGAFLANWILFVPEHTMPSGTIQGLGTDVLPGAARLAAFTGVPLTILFILADRVRPQSLWLWLVALVWGGLVATGISAPLNTWAAAHLSVIGNGDPATSMRGAVFIAPFVEEAAKATVLFGIAILMRNRVTTWLSSISLAGLAGTGFAFVENIIYYGRVFRYVSSTTGTGDAQQAMNQLALMRGGMTFFAHPLFTMMTGIGLAVALRARSKRVRVLAPLTGFLVAALLHMVFNFTASSGGQVGLMLWFVALSVVAAMVGLAINQVRRERALVHARVTDFARLGWLHPDDADAFSRARIRSRALWEAFWAGPSTYLATVRIQHSATELAYLRDAIHRGLVDATGEAREAEVLRRIEQLRAVAVVVPQGAVEYPWQRWRRTLRQRREEGLPAWGGLLRGPTPHGPLGSSSTEYSPVDPRWGPPKQ</sequence>
<evidence type="ECO:0000313" key="3">
    <source>
        <dbReference type="EMBL" id="SDB88535.1"/>
    </source>
</evidence>
<organism evidence="3 4">
    <name type="scientific">Raineyella antarctica</name>
    <dbReference type="NCBI Taxonomy" id="1577474"/>
    <lineage>
        <taxon>Bacteria</taxon>
        <taxon>Bacillati</taxon>
        <taxon>Actinomycetota</taxon>
        <taxon>Actinomycetes</taxon>
        <taxon>Propionibacteriales</taxon>
        <taxon>Propionibacteriaceae</taxon>
        <taxon>Raineyella</taxon>
    </lineage>
</organism>
<feature type="transmembrane region" description="Helical" evidence="2">
    <location>
        <begin position="120"/>
        <end position="141"/>
    </location>
</feature>